<dbReference type="SMART" id="SM00385">
    <property type="entry name" value="CYCLIN"/>
    <property type="match status" value="1"/>
</dbReference>
<evidence type="ECO:0000256" key="3">
    <source>
        <dbReference type="ARBA" id="ARBA00023127"/>
    </source>
</evidence>
<accession>I1ZIC1</accession>
<dbReference type="InterPro" id="IPR036915">
    <property type="entry name" value="Cyclin-like_sf"/>
</dbReference>
<evidence type="ECO:0000259" key="6">
    <source>
        <dbReference type="SMART" id="SM00385"/>
    </source>
</evidence>
<evidence type="ECO:0000256" key="4">
    <source>
        <dbReference type="ARBA" id="ARBA00023306"/>
    </source>
</evidence>
<dbReference type="InterPro" id="IPR013763">
    <property type="entry name" value="Cyclin-like_dom"/>
</dbReference>
<feature type="domain" description="Cyclin-like" evidence="6">
    <location>
        <begin position="186"/>
        <end position="272"/>
    </location>
</feature>
<evidence type="ECO:0000256" key="5">
    <source>
        <dbReference type="RuleBase" id="RU000383"/>
    </source>
</evidence>
<protein>
    <submittedName>
        <fullName evidence="7">Cyclin B-2</fullName>
    </submittedName>
</protein>
<dbReference type="InterPro" id="IPR006671">
    <property type="entry name" value="Cyclin_N"/>
</dbReference>
<dbReference type="InterPro" id="IPR039361">
    <property type="entry name" value="Cyclin"/>
</dbReference>
<reference evidence="7" key="1">
    <citation type="journal article" date="2012" name="Genes Dev.">
        <title>A molecular wound response program associated with regeneration initiation in planarians.</title>
        <authorList>
            <person name="Wenemoser D."/>
            <person name="Lapan S.W."/>
            <person name="Wilkinson A.W."/>
            <person name="Bell G.W."/>
            <person name="Reddien P.W."/>
        </authorList>
    </citation>
    <scope>NUCLEOTIDE SEQUENCE</scope>
</reference>
<evidence type="ECO:0000256" key="1">
    <source>
        <dbReference type="ARBA" id="ARBA00022618"/>
    </source>
</evidence>
<dbReference type="GO" id="GO:0051301">
    <property type="term" value="P:cell division"/>
    <property type="evidence" value="ECO:0007669"/>
    <property type="project" value="UniProtKB-KW"/>
</dbReference>
<dbReference type="PIRSF" id="PIRSF001771">
    <property type="entry name" value="Cyclin_A_B_D_E"/>
    <property type="match status" value="1"/>
</dbReference>
<keyword evidence="2" id="KW-0498">Mitosis</keyword>
<dbReference type="InterPro" id="IPR046965">
    <property type="entry name" value="Cyclin_A/B-like"/>
</dbReference>
<dbReference type="GO" id="GO:0044772">
    <property type="term" value="P:mitotic cell cycle phase transition"/>
    <property type="evidence" value="ECO:0007669"/>
    <property type="project" value="InterPro"/>
</dbReference>
<proteinExistence type="evidence at transcript level"/>
<comment type="similarity">
    <text evidence="5">Belongs to the cyclin family.</text>
</comment>
<dbReference type="GO" id="GO:0016538">
    <property type="term" value="F:cyclin-dependent protein serine/threonine kinase regulator activity"/>
    <property type="evidence" value="ECO:0007669"/>
    <property type="project" value="InterPro"/>
</dbReference>
<evidence type="ECO:0000256" key="2">
    <source>
        <dbReference type="ARBA" id="ARBA00022776"/>
    </source>
</evidence>
<dbReference type="Pfam" id="PF00134">
    <property type="entry name" value="Cyclin_N"/>
    <property type="match status" value="1"/>
</dbReference>
<name>I1ZIC1_SCHMD</name>
<evidence type="ECO:0000313" key="7">
    <source>
        <dbReference type="EMBL" id="AFJ24775.1"/>
    </source>
</evidence>
<keyword evidence="1" id="KW-0132">Cell division</keyword>
<dbReference type="EMBL" id="JX010532">
    <property type="protein sequence ID" value="AFJ24775.1"/>
    <property type="molecule type" value="mRNA"/>
</dbReference>
<keyword evidence="3 5" id="KW-0195">Cyclin</keyword>
<dbReference type="FunFam" id="1.10.472.10:FF:000001">
    <property type="entry name" value="G2/mitotic-specific cyclin"/>
    <property type="match status" value="1"/>
</dbReference>
<keyword evidence="4" id="KW-0131">Cell cycle</keyword>
<dbReference type="Gene3D" id="1.10.472.10">
    <property type="entry name" value="Cyclin-like"/>
    <property type="match status" value="1"/>
</dbReference>
<dbReference type="AlphaFoldDB" id="I1ZIC1"/>
<dbReference type="SUPFAM" id="SSF47954">
    <property type="entry name" value="Cyclin-like"/>
    <property type="match status" value="1"/>
</dbReference>
<dbReference type="PANTHER" id="PTHR10177">
    <property type="entry name" value="CYCLINS"/>
    <property type="match status" value="1"/>
</dbReference>
<organism evidence="7">
    <name type="scientific">Schmidtea mediterranea</name>
    <name type="common">Freshwater planarian flatworm</name>
    <dbReference type="NCBI Taxonomy" id="79327"/>
    <lineage>
        <taxon>Eukaryota</taxon>
        <taxon>Metazoa</taxon>
        <taxon>Spiralia</taxon>
        <taxon>Lophotrochozoa</taxon>
        <taxon>Platyhelminthes</taxon>
        <taxon>Rhabditophora</taxon>
        <taxon>Seriata</taxon>
        <taxon>Tricladida</taxon>
        <taxon>Continenticola</taxon>
        <taxon>Geoplanoidea</taxon>
        <taxon>Dugesiidae</taxon>
        <taxon>Schmidtea</taxon>
    </lineage>
</organism>
<sequence length="295" mass="34416">MKPLVLRNREINMNTENSFPGITTRKRTAMKSIQSNTKNDKKNDIEKVSKSSNLLVLKEEPEVEEMEISISNKENETNNYQGLLNNPFIWPKHSEIVQDEQKTSLLQKIIARREIVRMHFKDNIENGVPNWFITRKACNNEFMHAEYLANIIDYLNECEIFCDVLGRHFLECSREISPRHRYIFINWLVDAHSQFSLCAETLYLAISLSDRFIKAQKATLVSNDLIVIGIVCLFIAAKVEEVWPPSLNDIVATLTQDYTEEFCRELELKILSTIDFKLAIPMPISFIRHYNFPIR</sequence>